<gene>
    <name evidence="3" type="ORF">CBI38_24355</name>
</gene>
<dbReference type="AlphaFoldDB" id="A0A2S2C0F1"/>
<proteinExistence type="predicted"/>
<dbReference type="InterPro" id="IPR012347">
    <property type="entry name" value="Ferritin-like"/>
</dbReference>
<keyword evidence="4" id="KW-1185">Reference proteome</keyword>
<dbReference type="InterPro" id="IPR005183">
    <property type="entry name" value="DUF305_CopM-like"/>
</dbReference>
<evidence type="ECO:0000313" key="4">
    <source>
        <dbReference type="Proteomes" id="UP000245711"/>
    </source>
</evidence>
<sequence length="238" mass="24689">MNKSLALGAASAALLLALTACGDSGTEESAATTNSAATTSVSAENGAAEHNDADIAFAQGMVPHHSQAIEMSDVLLAKQGIDPRVVDLAQQIKAAQGPEIEQLNAWLTAWGQGAAATTTTGMNMTESMPMGTGMQMPEAPVVIPPAGTSEMDMPGMEGGEDMEGMMSAEDMAALRDAQGVDAAKLFLTQMIEHHKGAITLAQTEVEDGQNAQAKAMAQNIITTQQQEITTMEQILSTL</sequence>
<organism evidence="3 4">
    <name type="scientific">Rhodococcus oxybenzonivorans</name>
    <dbReference type="NCBI Taxonomy" id="1990687"/>
    <lineage>
        <taxon>Bacteria</taxon>
        <taxon>Bacillati</taxon>
        <taxon>Actinomycetota</taxon>
        <taxon>Actinomycetes</taxon>
        <taxon>Mycobacteriales</taxon>
        <taxon>Nocardiaceae</taxon>
        <taxon>Rhodococcus</taxon>
    </lineage>
</organism>
<keyword evidence="1" id="KW-0732">Signal</keyword>
<dbReference type="PROSITE" id="PS51257">
    <property type="entry name" value="PROKAR_LIPOPROTEIN"/>
    <property type="match status" value="1"/>
</dbReference>
<feature type="chain" id="PRO_5015608310" evidence="1">
    <location>
        <begin position="23"/>
        <end position="238"/>
    </location>
</feature>
<dbReference type="RefSeq" id="WP_109332946.1">
    <property type="nucleotide sequence ID" value="NZ_CP021354.1"/>
</dbReference>
<dbReference type="Proteomes" id="UP000245711">
    <property type="component" value="Chromosome"/>
</dbReference>
<accession>A0A2S2C0F1</accession>
<feature type="domain" description="DUF305" evidence="2">
    <location>
        <begin position="54"/>
        <end position="235"/>
    </location>
</feature>
<evidence type="ECO:0000259" key="2">
    <source>
        <dbReference type="Pfam" id="PF03713"/>
    </source>
</evidence>
<name>A0A2S2C0F1_9NOCA</name>
<dbReference type="KEGG" id="roz:CBI38_24355"/>
<dbReference type="Gene3D" id="1.20.1260.10">
    <property type="match status" value="1"/>
</dbReference>
<evidence type="ECO:0000256" key="1">
    <source>
        <dbReference type="SAM" id="SignalP"/>
    </source>
</evidence>
<dbReference type="PANTHER" id="PTHR36933">
    <property type="entry name" value="SLL0788 PROTEIN"/>
    <property type="match status" value="1"/>
</dbReference>
<reference evidence="3 4" key="1">
    <citation type="submission" date="2017-05" db="EMBL/GenBank/DDBJ databases">
        <title>Isolation of Rhodococcus sp. S2-17 biodegrading of BP-3.</title>
        <authorList>
            <person name="Lee Y."/>
            <person name="Kim K.H."/>
            <person name="Chun B.H."/>
            <person name="Jung H.S."/>
            <person name="Jeon C.O."/>
        </authorList>
    </citation>
    <scope>NUCLEOTIDE SEQUENCE [LARGE SCALE GENOMIC DNA]</scope>
    <source>
        <strain evidence="3 4">S2-17</strain>
    </source>
</reference>
<feature type="signal peptide" evidence="1">
    <location>
        <begin position="1"/>
        <end position="22"/>
    </location>
</feature>
<dbReference type="OrthoDB" id="26872at2"/>
<dbReference type="PANTHER" id="PTHR36933:SF1">
    <property type="entry name" value="SLL0788 PROTEIN"/>
    <property type="match status" value="1"/>
</dbReference>
<dbReference type="EMBL" id="CP021354">
    <property type="protein sequence ID" value="AWK74218.1"/>
    <property type="molecule type" value="Genomic_DNA"/>
</dbReference>
<protein>
    <submittedName>
        <fullName evidence="3">DUF305 domain-containing protein</fullName>
    </submittedName>
</protein>
<evidence type="ECO:0000313" key="3">
    <source>
        <dbReference type="EMBL" id="AWK74218.1"/>
    </source>
</evidence>
<dbReference type="Pfam" id="PF03713">
    <property type="entry name" value="DUF305"/>
    <property type="match status" value="1"/>
</dbReference>